<evidence type="ECO:0000256" key="9">
    <source>
        <dbReference type="ARBA" id="ARBA00047989"/>
    </source>
</evidence>
<dbReference type="RefSeq" id="WP_093183196.1">
    <property type="nucleotide sequence ID" value="NZ_FMYH01000003.1"/>
</dbReference>
<dbReference type="GO" id="GO:0005507">
    <property type="term" value="F:copper ion binding"/>
    <property type="evidence" value="ECO:0007669"/>
    <property type="project" value="TreeGrafter"/>
</dbReference>
<gene>
    <name evidence="13" type="ORF">SAMN05216410_2264</name>
</gene>
<dbReference type="CDD" id="cd16833">
    <property type="entry name" value="YfiH"/>
    <property type="match status" value="1"/>
</dbReference>
<dbReference type="PANTHER" id="PTHR30616">
    <property type="entry name" value="UNCHARACTERIZED PROTEIN YFIH"/>
    <property type="match status" value="1"/>
</dbReference>
<comment type="function">
    <text evidence="2">Purine nucleoside enzyme that catalyzes the phosphorolysis of adenosine and inosine nucleosides, yielding D-ribose 1-phosphate and the respective free bases, adenine and hypoxanthine. Also catalyzes the phosphorolysis of S-methyl-5'-thioadenosine into adenine and S-methyl-5-thio-alpha-D-ribose 1-phosphate. Also has adenosine deaminase activity.</text>
</comment>
<dbReference type="EMBL" id="FMYH01000003">
    <property type="protein sequence ID" value="SDC72860.1"/>
    <property type="molecule type" value="Genomic_DNA"/>
</dbReference>
<proteinExistence type="inferred from homology"/>
<keyword evidence="5" id="KW-0479">Metal-binding</keyword>
<comment type="similarity">
    <text evidence="3 12">Belongs to the purine nucleoside phosphorylase YfiH/LACC1 family.</text>
</comment>
<evidence type="ECO:0000313" key="13">
    <source>
        <dbReference type="EMBL" id="SDC72860.1"/>
    </source>
</evidence>
<accession>A0A1G6NXV2</accession>
<dbReference type="InterPro" id="IPR003730">
    <property type="entry name" value="Cu_polyphenol_OxRdtase"/>
</dbReference>
<keyword evidence="14" id="KW-1185">Reference proteome</keyword>
<evidence type="ECO:0000256" key="10">
    <source>
        <dbReference type="ARBA" id="ARBA00048968"/>
    </source>
</evidence>
<dbReference type="Pfam" id="PF02578">
    <property type="entry name" value="Cu-oxidase_4"/>
    <property type="match status" value="1"/>
</dbReference>
<keyword evidence="8" id="KW-0186">Copper</keyword>
<sequence length="249" mass="25313">MGAPTIPVLEVDLGPGIRAFFTTRHGGLSEGPWASLNLGLGVGDTEATVRANRRLVDAVAGAPVNFATQVHGRDIAVASASLASAPAPEVDALVTSEVGVPLGVYVADCVPVLLADPRAGVVAVAHAGRPGVEMGVVGAAVEAMLACGGRARDLRAVVGPAVCGDCYEVPADLAARVGERVPSALSQTSWGTPALDLPRAVTTQLALAGVAHVERIHRCTRTDPAFFSHRRSSADALPAGRFAGVVLRA</sequence>
<organism evidence="13 14">
    <name type="scientific">Sanguibacter gelidistatuariae</name>
    <dbReference type="NCBI Taxonomy" id="1814289"/>
    <lineage>
        <taxon>Bacteria</taxon>
        <taxon>Bacillati</taxon>
        <taxon>Actinomycetota</taxon>
        <taxon>Actinomycetes</taxon>
        <taxon>Micrococcales</taxon>
        <taxon>Sanguibacteraceae</taxon>
        <taxon>Sanguibacter</taxon>
    </lineage>
</organism>
<dbReference type="Proteomes" id="UP000199039">
    <property type="component" value="Unassembled WGS sequence"/>
</dbReference>
<comment type="catalytic activity">
    <reaction evidence="11">
        <text>S-methyl-5'-thioadenosine + phosphate = 5-(methylsulfanyl)-alpha-D-ribose 1-phosphate + adenine</text>
        <dbReference type="Rhea" id="RHEA:11852"/>
        <dbReference type="ChEBI" id="CHEBI:16708"/>
        <dbReference type="ChEBI" id="CHEBI:17509"/>
        <dbReference type="ChEBI" id="CHEBI:43474"/>
        <dbReference type="ChEBI" id="CHEBI:58533"/>
        <dbReference type="EC" id="2.4.2.28"/>
    </reaction>
    <physiologicalReaction direction="left-to-right" evidence="11">
        <dbReference type="Rhea" id="RHEA:11853"/>
    </physiologicalReaction>
</comment>
<keyword evidence="6" id="KW-0378">Hydrolase</keyword>
<dbReference type="SUPFAM" id="SSF64438">
    <property type="entry name" value="CNF1/YfiH-like putative cysteine hydrolases"/>
    <property type="match status" value="1"/>
</dbReference>
<dbReference type="GO" id="GO:0016787">
    <property type="term" value="F:hydrolase activity"/>
    <property type="evidence" value="ECO:0007669"/>
    <property type="project" value="UniProtKB-KW"/>
</dbReference>
<dbReference type="OrthoDB" id="4279at2"/>
<evidence type="ECO:0000256" key="4">
    <source>
        <dbReference type="ARBA" id="ARBA00022679"/>
    </source>
</evidence>
<comment type="catalytic activity">
    <reaction evidence="1">
        <text>inosine + phosphate = alpha-D-ribose 1-phosphate + hypoxanthine</text>
        <dbReference type="Rhea" id="RHEA:27646"/>
        <dbReference type="ChEBI" id="CHEBI:17368"/>
        <dbReference type="ChEBI" id="CHEBI:17596"/>
        <dbReference type="ChEBI" id="CHEBI:43474"/>
        <dbReference type="ChEBI" id="CHEBI:57720"/>
        <dbReference type="EC" id="2.4.2.1"/>
    </reaction>
    <physiologicalReaction direction="left-to-right" evidence="1">
        <dbReference type="Rhea" id="RHEA:27647"/>
    </physiologicalReaction>
</comment>
<comment type="catalytic activity">
    <reaction evidence="9">
        <text>adenosine + H2O + H(+) = inosine + NH4(+)</text>
        <dbReference type="Rhea" id="RHEA:24408"/>
        <dbReference type="ChEBI" id="CHEBI:15377"/>
        <dbReference type="ChEBI" id="CHEBI:15378"/>
        <dbReference type="ChEBI" id="CHEBI:16335"/>
        <dbReference type="ChEBI" id="CHEBI:17596"/>
        <dbReference type="ChEBI" id="CHEBI:28938"/>
        <dbReference type="EC" id="3.5.4.4"/>
    </reaction>
    <physiologicalReaction direction="left-to-right" evidence="9">
        <dbReference type="Rhea" id="RHEA:24409"/>
    </physiologicalReaction>
</comment>
<name>A0A1G6NXV2_9MICO</name>
<evidence type="ECO:0000256" key="3">
    <source>
        <dbReference type="ARBA" id="ARBA00007353"/>
    </source>
</evidence>
<dbReference type="PANTHER" id="PTHR30616:SF2">
    <property type="entry name" value="PURINE NUCLEOSIDE PHOSPHORYLASE LACC1"/>
    <property type="match status" value="1"/>
</dbReference>
<evidence type="ECO:0000313" key="14">
    <source>
        <dbReference type="Proteomes" id="UP000199039"/>
    </source>
</evidence>
<evidence type="ECO:0000256" key="12">
    <source>
        <dbReference type="RuleBase" id="RU361274"/>
    </source>
</evidence>
<dbReference type="Gene3D" id="3.60.140.10">
    <property type="entry name" value="CNF1/YfiH-like putative cysteine hydrolases"/>
    <property type="match status" value="1"/>
</dbReference>
<dbReference type="InterPro" id="IPR011324">
    <property type="entry name" value="Cytotoxic_necrot_fac-like_cat"/>
</dbReference>
<keyword evidence="7" id="KW-0862">Zinc</keyword>
<dbReference type="NCBIfam" id="TIGR00726">
    <property type="entry name" value="peptidoglycan editing factor PgeF"/>
    <property type="match status" value="1"/>
</dbReference>
<evidence type="ECO:0000256" key="11">
    <source>
        <dbReference type="ARBA" id="ARBA00049893"/>
    </source>
</evidence>
<evidence type="ECO:0000256" key="1">
    <source>
        <dbReference type="ARBA" id="ARBA00000553"/>
    </source>
</evidence>
<evidence type="ECO:0000256" key="7">
    <source>
        <dbReference type="ARBA" id="ARBA00022833"/>
    </source>
</evidence>
<comment type="catalytic activity">
    <reaction evidence="10">
        <text>adenosine + phosphate = alpha-D-ribose 1-phosphate + adenine</text>
        <dbReference type="Rhea" id="RHEA:27642"/>
        <dbReference type="ChEBI" id="CHEBI:16335"/>
        <dbReference type="ChEBI" id="CHEBI:16708"/>
        <dbReference type="ChEBI" id="CHEBI:43474"/>
        <dbReference type="ChEBI" id="CHEBI:57720"/>
        <dbReference type="EC" id="2.4.2.1"/>
    </reaction>
    <physiologicalReaction direction="left-to-right" evidence="10">
        <dbReference type="Rhea" id="RHEA:27643"/>
    </physiologicalReaction>
</comment>
<evidence type="ECO:0000256" key="6">
    <source>
        <dbReference type="ARBA" id="ARBA00022801"/>
    </source>
</evidence>
<dbReference type="AlphaFoldDB" id="A0A1G6NXV2"/>
<evidence type="ECO:0000256" key="5">
    <source>
        <dbReference type="ARBA" id="ARBA00022723"/>
    </source>
</evidence>
<reference evidence="13 14" key="1">
    <citation type="submission" date="2016-09" db="EMBL/GenBank/DDBJ databases">
        <authorList>
            <person name="Capua I."/>
            <person name="De Benedictis P."/>
            <person name="Joannis T."/>
            <person name="Lombin L.H."/>
            <person name="Cattoli G."/>
        </authorList>
    </citation>
    <scope>NUCLEOTIDE SEQUENCE [LARGE SCALE GENOMIC DNA]</scope>
    <source>
        <strain evidence="13 14">ISLP-3</strain>
    </source>
</reference>
<protein>
    <recommendedName>
        <fullName evidence="12">Purine nucleoside phosphorylase</fullName>
    </recommendedName>
</protein>
<evidence type="ECO:0000256" key="2">
    <source>
        <dbReference type="ARBA" id="ARBA00003215"/>
    </source>
</evidence>
<keyword evidence="4" id="KW-0808">Transferase</keyword>
<evidence type="ECO:0000256" key="8">
    <source>
        <dbReference type="ARBA" id="ARBA00023008"/>
    </source>
</evidence>
<dbReference type="InterPro" id="IPR038371">
    <property type="entry name" value="Cu_polyphenol_OxRdtase_sf"/>
</dbReference>
<dbReference type="STRING" id="1814289.SAMN05216410_2264"/>
<dbReference type="GO" id="GO:0017061">
    <property type="term" value="F:S-methyl-5-thioadenosine phosphorylase activity"/>
    <property type="evidence" value="ECO:0007669"/>
    <property type="project" value="UniProtKB-EC"/>
</dbReference>